<dbReference type="AlphaFoldDB" id="A0AAN7TLD3"/>
<keyword evidence="1" id="KW-0812">Transmembrane</keyword>
<proteinExistence type="predicted"/>
<keyword evidence="1" id="KW-1133">Transmembrane helix</keyword>
<reference evidence="2" key="1">
    <citation type="submission" date="2023-08" db="EMBL/GenBank/DDBJ databases">
        <title>Black Yeasts Isolated from many extreme environments.</title>
        <authorList>
            <person name="Coleine C."/>
            <person name="Stajich J.E."/>
            <person name="Selbmann L."/>
        </authorList>
    </citation>
    <scope>NUCLEOTIDE SEQUENCE</scope>
    <source>
        <strain evidence="2">CCFEE 5401</strain>
    </source>
</reference>
<comment type="caution">
    <text evidence="2">The sequence shown here is derived from an EMBL/GenBank/DDBJ whole genome shotgun (WGS) entry which is preliminary data.</text>
</comment>
<dbReference type="PANTHER" id="PTHR35394:SF5">
    <property type="entry name" value="DUF3176 DOMAIN-CONTAINING PROTEIN"/>
    <property type="match status" value="1"/>
</dbReference>
<dbReference type="EMBL" id="JAVRRL010000010">
    <property type="protein sequence ID" value="KAK5115943.1"/>
    <property type="molecule type" value="Genomic_DNA"/>
</dbReference>
<dbReference type="Pfam" id="PF11374">
    <property type="entry name" value="DUF3176"/>
    <property type="match status" value="1"/>
</dbReference>
<sequence length="633" mass="68415">MFSFLPSRKPSLAHSAPVATYDAQKQSTQVTVEETSDPINYRSNHIKHWSLELLSAASSLACLAGLVIFLCKVDGKPYSSWHIAGVAITPNTLLSLLATICKASFLLCVAESISQLKWLHVQRRTRPLADLQRFDAASRGQLGALSLLWKINYRAALACLGAVVVVLAIATDPLTNQILTVRTSLTPVNNVTASIGTSSTYGLRAMNSTDPISQPLNNAMVRGLYGASVQANYSCPSGECAWPKFESLGICSTCLDMSKETEIECGACMPNSKTPGTSTIYSNVTCAYTTPGGVNDSVVLQSYDNRTVVPNILMDSMVLDSGLLWTNTTNSSETMALSMDDAGGIATWSTLRFDQAYAFEDDTFEDYACARVNGDKLPGVRPVASRCTLGWCINTFASTHFSGGILSDEATSQRPLKIAYEHCFVPPESQQPGGLFLCPVYPADEGEPPAALLHDPWTAPPPGSNVFWINDVITQDIQTYMVSTFSYGIGTPGTDTALIDVPALQQTFYTANGGNISITLANIARSMTNQIRQGPETSNVAGQLSYPVTYIRVRWVWLAYLAALCLMSVVFLWLTIVASSRHRTPVWKSSVLAYFLHGASVNDGCGLDMAEAAKGMWVCMDEAGRLVVSTKPR</sequence>
<dbReference type="Proteomes" id="UP001310890">
    <property type="component" value="Unassembled WGS sequence"/>
</dbReference>
<evidence type="ECO:0000313" key="3">
    <source>
        <dbReference type="Proteomes" id="UP001310890"/>
    </source>
</evidence>
<organism evidence="2 3">
    <name type="scientific">Meristemomyces frigidus</name>
    <dbReference type="NCBI Taxonomy" id="1508187"/>
    <lineage>
        <taxon>Eukaryota</taxon>
        <taxon>Fungi</taxon>
        <taxon>Dikarya</taxon>
        <taxon>Ascomycota</taxon>
        <taxon>Pezizomycotina</taxon>
        <taxon>Dothideomycetes</taxon>
        <taxon>Dothideomycetidae</taxon>
        <taxon>Mycosphaerellales</taxon>
        <taxon>Teratosphaeriaceae</taxon>
        <taxon>Meristemomyces</taxon>
    </lineage>
</organism>
<gene>
    <name evidence="2" type="ORF">LTR62_000399</name>
</gene>
<feature type="transmembrane region" description="Helical" evidence="1">
    <location>
        <begin position="555"/>
        <end position="578"/>
    </location>
</feature>
<dbReference type="PANTHER" id="PTHR35394">
    <property type="entry name" value="DUF3176 DOMAIN-CONTAINING PROTEIN"/>
    <property type="match status" value="1"/>
</dbReference>
<protein>
    <submittedName>
        <fullName evidence="2">Uncharacterized protein</fullName>
    </submittedName>
</protein>
<keyword evidence="1" id="KW-0472">Membrane</keyword>
<evidence type="ECO:0000256" key="1">
    <source>
        <dbReference type="SAM" id="Phobius"/>
    </source>
</evidence>
<accession>A0AAN7TLD3</accession>
<evidence type="ECO:0000313" key="2">
    <source>
        <dbReference type="EMBL" id="KAK5115943.1"/>
    </source>
</evidence>
<dbReference type="InterPro" id="IPR021514">
    <property type="entry name" value="DUF3176"/>
</dbReference>
<name>A0AAN7TLD3_9PEZI</name>